<evidence type="ECO:0000313" key="2">
    <source>
        <dbReference type="EMBL" id="KAJ2801718.1"/>
    </source>
</evidence>
<dbReference type="EMBL" id="JANBUO010000767">
    <property type="protein sequence ID" value="KAJ2801718.1"/>
    <property type="molecule type" value="Genomic_DNA"/>
</dbReference>
<dbReference type="AlphaFoldDB" id="A0A9W8LSW5"/>
<evidence type="ECO:0000313" key="3">
    <source>
        <dbReference type="Proteomes" id="UP001140094"/>
    </source>
</evidence>
<dbReference type="Proteomes" id="UP001140094">
    <property type="component" value="Unassembled WGS sequence"/>
</dbReference>
<feature type="region of interest" description="Disordered" evidence="1">
    <location>
        <begin position="169"/>
        <end position="207"/>
    </location>
</feature>
<organism evidence="2 3">
    <name type="scientific">Coemansia guatemalensis</name>
    <dbReference type="NCBI Taxonomy" id="2761395"/>
    <lineage>
        <taxon>Eukaryota</taxon>
        <taxon>Fungi</taxon>
        <taxon>Fungi incertae sedis</taxon>
        <taxon>Zoopagomycota</taxon>
        <taxon>Kickxellomycotina</taxon>
        <taxon>Kickxellomycetes</taxon>
        <taxon>Kickxellales</taxon>
        <taxon>Kickxellaceae</taxon>
        <taxon>Coemansia</taxon>
    </lineage>
</organism>
<feature type="compositionally biased region" description="Polar residues" evidence="1">
    <location>
        <begin position="193"/>
        <end position="207"/>
    </location>
</feature>
<protein>
    <submittedName>
        <fullName evidence="2">Uncharacterized protein</fullName>
    </submittedName>
</protein>
<dbReference type="OrthoDB" id="5549875at2759"/>
<feature type="non-terminal residue" evidence="2">
    <location>
        <position position="1"/>
    </location>
</feature>
<gene>
    <name evidence="2" type="ORF">H4R20_003567</name>
</gene>
<sequence>YFDAQQLADFIMNSQFPAFDDANPSAPTANDSAGNHGLHTIAAAFSGTPDDYEGFENARARKRRITVSDVRRTEDHPALHFPDAAGGASSSSGLFGMLDQQSCGYASSQTNHQDLGSLIPGPALSSLPIPPGSEDPSFSTSLSGSMTFNGVGFPQHSYIQYGSDNIGLAHPSQAQNHSLGSHAAGRAVGRKPQSLSIAVGRSTNANE</sequence>
<name>A0A9W8LSW5_9FUNG</name>
<comment type="caution">
    <text evidence="2">The sequence shown here is derived from an EMBL/GenBank/DDBJ whole genome shotgun (WGS) entry which is preliminary data.</text>
</comment>
<proteinExistence type="predicted"/>
<accession>A0A9W8LSW5</accession>
<evidence type="ECO:0000256" key="1">
    <source>
        <dbReference type="SAM" id="MobiDB-lite"/>
    </source>
</evidence>
<reference evidence="2" key="1">
    <citation type="submission" date="2022-07" db="EMBL/GenBank/DDBJ databases">
        <title>Phylogenomic reconstructions and comparative analyses of Kickxellomycotina fungi.</title>
        <authorList>
            <person name="Reynolds N.K."/>
            <person name="Stajich J.E."/>
            <person name="Barry K."/>
            <person name="Grigoriev I.V."/>
            <person name="Crous P."/>
            <person name="Smith M.E."/>
        </authorList>
    </citation>
    <scope>NUCLEOTIDE SEQUENCE</scope>
    <source>
        <strain evidence="2">NRRL 1565</strain>
    </source>
</reference>
<keyword evidence="3" id="KW-1185">Reference proteome</keyword>